<dbReference type="EMBL" id="JAKOGI010000078">
    <property type="protein sequence ID" value="KAJ8445367.1"/>
    <property type="molecule type" value="Genomic_DNA"/>
</dbReference>
<evidence type="ECO:0000259" key="4">
    <source>
        <dbReference type="PROSITE" id="PS50102"/>
    </source>
</evidence>
<dbReference type="AlphaFoldDB" id="A0A9Q1KMJ9"/>
<reference evidence="5" key="1">
    <citation type="submission" date="2022-04" db="EMBL/GenBank/DDBJ databases">
        <title>Carnegiea gigantea Genome sequencing and assembly v2.</title>
        <authorList>
            <person name="Copetti D."/>
            <person name="Sanderson M.J."/>
            <person name="Burquez A."/>
            <person name="Wojciechowski M.F."/>
        </authorList>
    </citation>
    <scope>NUCLEOTIDE SEQUENCE</scope>
    <source>
        <strain evidence="5">SGP5-SGP5p</strain>
        <tissue evidence="5">Aerial part</tissue>
    </source>
</reference>
<name>A0A9Q1KMJ9_9CARY</name>
<dbReference type="PANTHER" id="PTHR19965:SF33">
    <property type="entry name" value="THO COMPLEX SUBUNIT 4D"/>
    <property type="match status" value="1"/>
</dbReference>
<gene>
    <name evidence="5" type="ORF">Cgig2_010725</name>
</gene>
<organism evidence="5 6">
    <name type="scientific">Carnegiea gigantea</name>
    <dbReference type="NCBI Taxonomy" id="171969"/>
    <lineage>
        <taxon>Eukaryota</taxon>
        <taxon>Viridiplantae</taxon>
        <taxon>Streptophyta</taxon>
        <taxon>Embryophyta</taxon>
        <taxon>Tracheophyta</taxon>
        <taxon>Spermatophyta</taxon>
        <taxon>Magnoliopsida</taxon>
        <taxon>eudicotyledons</taxon>
        <taxon>Gunneridae</taxon>
        <taxon>Pentapetalae</taxon>
        <taxon>Caryophyllales</taxon>
        <taxon>Cactineae</taxon>
        <taxon>Cactaceae</taxon>
        <taxon>Cactoideae</taxon>
        <taxon>Echinocereeae</taxon>
        <taxon>Carnegiea</taxon>
    </lineage>
</organism>
<protein>
    <recommendedName>
        <fullName evidence="4">RRM domain-containing protein</fullName>
    </recommendedName>
</protein>
<evidence type="ECO:0000313" key="6">
    <source>
        <dbReference type="Proteomes" id="UP001153076"/>
    </source>
</evidence>
<dbReference type="Pfam" id="PF00076">
    <property type="entry name" value="RRM_1"/>
    <property type="match status" value="1"/>
</dbReference>
<sequence>MDKALDMSLDDIIKSKKTTGAGRGRGRGGAPRGRGSRGSFGGGRMRGMGRGAGRQGALGVNARPSSFSIAKASPNFGSSGIWLKSSGEMLMQNSGEVDHVAIDWIFSVRNATLLQYVPAEDLCWLRKRVPSFRRTKNFPWQHDLFEESLAAAGLPGMDSGTKLFISNLDPGVSNDDIRELFSVIGELKRYAIHYDKTGRPSGSAEVIYAKRSDAFAAHKRYNNVPLDGRPMKIEIVSRSSEVPVSARVNVVGGANGKATRRVVMTQSAGRPMPSFPANRGVGPRRRGGLRNGMGRGQTQSRGGRSGRGRGRGWGGGRGKKQEKSAEELDKELESYHAEGMQIS</sequence>
<dbReference type="SMART" id="SM00360">
    <property type="entry name" value="RRM"/>
    <property type="match status" value="1"/>
</dbReference>
<dbReference type="InterPro" id="IPR035979">
    <property type="entry name" value="RBD_domain_sf"/>
</dbReference>
<dbReference type="PANTHER" id="PTHR19965">
    <property type="entry name" value="RNA AND EXPORT FACTOR BINDING PROTEIN"/>
    <property type="match status" value="1"/>
</dbReference>
<dbReference type="InterPro" id="IPR051229">
    <property type="entry name" value="ALYREF_mRNA_export"/>
</dbReference>
<evidence type="ECO:0000256" key="1">
    <source>
        <dbReference type="ARBA" id="ARBA00022884"/>
    </source>
</evidence>
<dbReference type="InterPro" id="IPR012677">
    <property type="entry name" value="Nucleotide-bd_a/b_plait_sf"/>
</dbReference>
<dbReference type="GO" id="GO:0005634">
    <property type="term" value="C:nucleus"/>
    <property type="evidence" value="ECO:0007669"/>
    <property type="project" value="TreeGrafter"/>
</dbReference>
<dbReference type="InterPro" id="IPR000504">
    <property type="entry name" value="RRM_dom"/>
</dbReference>
<dbReference type="PROSITE" id="PS50102">
    <property type="entry name" value="RRM"/>
    <property type="match status" value="1"/>
</dbReference>
<dbReference type="Proteomes" id="UP001153076">
    <property type="component" value="Unassembled WGS sequence"/>
</dbReference>
<keyword evidence="6" id="KW-1185">Reference proteome</keyword>
<evidence type="ECO:0000256" key="2">
    <source>
        <dbReference type="PROSITE-ProRule" id="PRU00176"/>
    </source>
</evidence>
<dbReference type="GO" id="GO:0006406">
    <property type="term" value="P:mRNA export from nucleus"/>
    <property type="evidence" value="ECO:0007669"/>
    <property type="project" value="TreeGrafter"/>
</dbReference>
<proteinExistence type="predicted"/>
<feature type="compositionally biased region" description="Basic and acidic residues" evidence="3">
    <location>
        <begin position="319"/>
        <end position="336"/>
    </location>
</feature>
<dbReference type="InterPro" id="IPR025715">
    <property type="entry name" value="FoP_C"/>
</dbReference>
<comment type="caution">
    <text evidence="5">The sequence shown here is derived from an EMBL/GenBank/DDBJ whole genome shotgun (WGS) entry which is preliminary data.</text>
</comment>
<dbReference type="GO" id="GO:0003729">
    <property type="term" value="F:mRNA binding"/>
    <property type="evidence" value="ECO:0007669"/>
    <property type="project" value="TreeGrafter"/>
</dbReference>
<dbReference type="Gene3D" id="3.30.70.330">
    <property type="match status" value="1"/>
</dbReference>
<evidence type="ECO:0000256" key="3">
    <source>
        <dbReference type="SAM" id="MobiDB-lite"/>
    </source>
</evidence>
<dbReference type="SUPFAM" id="SSF54928">
    <property type="entry name" value="RNA-binding domain, RBD"/>
    <property type="match status" value="1"/>
</dbReference>
<dbReference type="Pfam" id="PF13865">
    <property type="entry name" value="FoP_duplication"/>
    <property type="match status" value="1"/>
</dbReference>
<feature type="compositionally biased region" description="Gly residues" evidence="3">
    <location>
        <begin position="21"/>
        <end position="56"/>
    </location>
</feature>
<keyword evidence="1 2" id="KW-0694">RNA-binding</keyword>
<feature type="region of interest" description="Disordered" evidence="3">
    <location>
        <begin position="268"/>
        <end position="343"/>
    </location>
</feature>
<evidence type="ECO:0000313" key="5">
    <source>
        <dbReference type="EMBL" id="KAJ8445367.1"/>
    </source>
</evidence>
<accession>A0A9Q1KMJ9</accession>
<dbReference type="CDD" id="cd12680">
    <property type="entry name" value="RRM_THOC4"/>
    <property type="match status" value="1"/>
</dbReference>
<dbReference type="SMART" id="SM01218">
    <property type="entry name" value="FoP_duplication"/>
    <property type="match status" value="1"/>
</dbReference>
<dbReference type="OrthoDB" id="1049195at2759"/>
<feature type="region of interest" description="Disordered" evidence="3">
    <location>
        <begin position="15"/>
        <end position="57"/>
    </location>
</feature>
<feature type="domain" description="RRM" evidence="4">
    <location>
        <begin position="161"/>
        <end position="238"/>
    </location>
</feature>